<reference evidence="11 12" key="1">
    <citation type="submission" date="2023-12" db="EMBL/GenBank/DDBJ databases">
        <title>Genomic sequences of Capnocytophaga and Parvimonas strains.</title>
        <authorList>
            <person name="Watt R.M."/>
            <person name="Wang M."/>
            <person name="Yang T."/>
            <person name="Tong W.M."/>
        </authorList>
    </citation>
    <scope>NUCLEOTIDE SEQUENCE [LARGE SCALE GENOMIC DNA]</scope>
    <source>
        <strain evidence="11 12">CCUG 13096</strain>
    </source>
</reference>
<dbReference type="InterPro" id="IPR037066">
    <property type="entry name" value="Plug_dom_sf"/>
</dbReference>
<dbReference type="Pfam" id="PF13715">
    <property type="entry name" value="CarbopepD_reg_2"/>
    <property type="match status" value="1"/>
</dbReference>
<dbReference type="PANTHER" id="PTHR30069:SF29">
    <property type="entry name" value="HEMOGLOBIN AND HEMOGLOBIN-HAPTOGLOBIN-BINDING PROTEIN 1-RELATED"/>
    <property type="match status" value="1"/>
</dbReference>
<keyword evidence="2 8" id="KW-0813">Transport</keyword>
<evidence type="ECO:0000256" key="7">
    <source>
        <dbReference type="ARBA" id="ARBA00023237"/>
    </source>
</evidence>
<accession>A0ABU5Z549</accession>
<sequence>MCFSRFVFRKIYFLCLFFLPFFSFTQTLIGVVTDAAKEPLAGASIILKGTNKGAVTNQKGKFFLPVPAGNHTIEVHFLGYNTLEEDIQVKPNETLSLSFLLIEEEVEIEAITIEAYSPIKQVQKSAYNVAAIDAKKLENTNNTASDILAKASGVKIRETGGVGAEQQINLNGFTGRHVRTFVDGVPLNRANSSFQLGNIPAELVDRIEIYKGVVPITFGTDALGGAVNIITRRNRRNYANLSYTYGSFNTHKSTLRIGQYLTNNISLELNAYQNYSDNDYRVYTKYLNVHTGVFSKEARWFKRFHDRYHNEAIIGRVNIFNEKWADKLTFGVNYNQEYKQIQNANLMQIVFGGKYRTSHTYSSSVEYEKKNIIEGVSFYLTGRYDLTTTRNTDEEPRQYAWDGTYRTKATKGEVQHILQTFEGKTGYITSHIDYMPAKSHLFQLSNTYSHYKRTTTDNVVSLATTAADFMRRVNQKNIVGLSYKFAPNNLWNILAFGKYYYTGVTGPVQVAGNASNAIYEEQSRYNSATGYGIAATYQLLKPLQAKLSYEKTFRLPTERELFGDGDLEEGDQQLRAEKSQNINCNLSFQPSIDNHSFLIEAGLAYRNISDYIIRGINSRGIASSRNHGNVRNIGGDFSVRYFYKDNFAIGGNITYMDIRNKEKKTVFGAESVTYNDRVPNMPYLFANTDTSYNFVDVFAKEDQLSLSYILQYTDEFYLTWQSEGAKNTVPAQLSHDFSITYTAPGKRFSISAEAKNFTNELLYDNYSLQKAGRAFYAKLSYRFY</sequence>
<evidence type="ECO:0000256" key="9">
    <source>
        <dbReference type="SAM" id="SignalP"/>
    </source>
</evidence>
<dbReference type="InterPro" id="IPR008969">
    <property type="entry name" value="CarboxyPept-like_regulatory"/>
</dbReference>
<dbReference type="InterPro" id="IPR039426">
    <property type="entry name" value="TonB-dep_rcpt-like"/>
</dbReference>
<dbReference type="Gene3D" id="2.40.170.20">
    <property type="entry name" value="TonB-dependent receptor, beta-barrel domain"/>
    <property type="match status" value="1"/>
</dbReference>
<dbReference type="Pfam" id="PF07715">
    <property type="entry name" value="Plug"/>
    <property type="match status" value="1"/>
</dbReference>
<organism evidence="11 12">
    <name type="scientific">Capnocytophaga gingivalis</name>
    <dbReference type="NCBI Taxonomy" id="1017"/>
    <lineage>
        <taxon>Bacteria</taxon>
        <taxon>Pseudomonadati</taxon>
        <taxon>Bacteroidota</taxon>
        <taxon>Flavobacteriia</taxon>
        <taxon>Flavobacteriales</taxon>
        <taxon>Flavobacteriaceae</taxon>
        <taxon>Capnocytophaga</taxon>
    </lineage>
</organism>
<gene>
    <name evidence="11" type="ORF">VJJ08_02010</name>
</gene>
<evidence type="ECO:0000256" key="8">
    <source>
        <dbReference type="PROSITE-ProRule" id="PRU01360"/>
    </source>
</evidence>
<proteinExistence type="inferred from homology"/>
<name>A0ABU5Z549_9FLAO</name>
<evidence type="ECO:0000259" key="10">
    <source>
        <dbReference type="Pfam" id="PF07715"/>
    </source>
</evidence>
<comment type="subcellular location">
    <subcellularLocation>
        <location evidence="1 8">Cell outer membrane</location>
        <topology evidence="1 8">Multi-pass membrane protein</topology>
    </subcellularLocation>
</comment>
<keyword evidence="5 9" id="KW-0732">Signal</keyword>
<comment type="similarity">
    <text evidence="8">Belongs to the TonB-dependent receptor family.</text>
</comment>
<comment type="caution">
    <text evidence="11">The sequence shown here is derived from an EMBL/GenBank/DDBJ whole genome shotgun (WGS) entry which is preliminary data.</text>
</comment>
<dbReference type="Proteomes" id="UP001311730">
    <property type="component" value="Unassembled WGS sequence"/>
</dbReference>
<evidence type="ECO:0000256" key="6">
    <source>
        <dbReference type="ARBA" id="ARBA00023136"/>
    </source>
</evidence>
<evidence type="ECO:0000256" key="2">
    <source>
        <dbReference type="ARBA" id="ARBA00022448"/>
    </source>
</evidence>
<evidence type="ECO:0000256" key="4">
    <source>
        <dbReference type="ARBA" id="ARBA00022692"/>
    </source>
</evidence>
<dbReference type="PROSITE" id="PS52016">
    <property type="entry name" value="TONB_DEPENDENT_REC_3"/>
    <property type="match status" value="1"/>
</dbReference>
<keyword evidence="4 8" id="KW-0812">Transmembrane</keyword>
<keyword evidence="11" id="KW-0675">Receptor</keyword>
<evidence type="ECO:0000313" key="12">
    <source>
        <dbReference type="Proteomes" id="UP001311730"/>
    </source>
</evidence>
<keyword evidence="6 8" id="KW-0472">Membrane</keyword>
<dbReference type="InterPro" id="IPR012910">
    <property type="entry name" value="Plug_dom"/>
</dbReference>
<keyword evidence="12" id="KW-1185">Reference proteome</keyword>
<dbReference type="EMBL" id="JAYKBW010000002">
    <property type="protein sequence ID" value="MEB3074072.1"/>
    <property type="molecule type" value="Genomic_DNA"/>
</dbReference>
<protein>
    <submittedName>
        <fullName evidence="11">TonB-dependent receptor</fullName>
    </submittedName>
</protein>
<keyword evidence="3 8" id="KW-1134">Transmembrane beta strand</keyword>
<feature type="domain" description="TonB-dependent receptor plug" evidence="10">
    <location>
        <begin position="122"/>
        <end position="226"/>
    </location>
</feature>
<dbReference type="InterPro" id="IPR036942">
    <property type="entry name" value="Beta-barrel_TonB_sf"/>
</dbReference>
<keyword evidence="7 8" id="KW-0998">Cell outer membrane</keyword>
<evidence type="ECO:0000256" key="1">
    <source>
        <dbReference type="ARBA" id="ARBA00004571"/>
    </source>
</evidence>
<feature type="signal peptide" evidence="9">
    <location>
        <begin position="1"/>
        <end position="25"/>
    </location>
</feature>
<dbReference type="SUPFAM" id="SSF49464">
    <property type="entry name" value="Carboxypeptidase regulatory domain-like"/>
    <property type="match status" value="1"/>
</dbReference>
<dbReference type="PANTHER" id="PTHR30069">
    <property type="entry name" value="TONB-DEPENDENT OUTER MEMBRANE RECEPTOR"/>
    <property type="match status" value="1"/>
</dbReference>
<dbReference type="RefSeq" id="WP_323982540.1">
    <property type="nucleotide sequence ID" value="NZ_JAYKBW010000002.1"/>
</dbReference>
<feature type="chain" id="PRO_5045490556" evidence="9">
    <location>
        <begin position="26"/>
        <end position="784"/>
    </location>
</feature>
<dbReference type="SUPFAM" id="SSF56935">
    <property type="entry name" value="Porins"/>
    <property type="match status" value="1"/>
</dbReference>
<evidence type="ECO:0000256" key="5">
    <source>
        <dbReference type="ARBA" id="ARBA00022729"/>
    </source>
</evidence>
<dbReference type="Gene3D" id="2.170.130.10">
    <property type="entry name" value="TonB-dependent receptor, plug domain"/>
    <property type="match status" value="1"/>
</dbReference>
<evidence type="ECO:0000256" key="3">
    <source>
        <dbReference type="ARBA" id="ARBA00022452"/>
    </source>
</evidence>
<dbReference type="Gene3D" id="2.60.40.1120">
    <property type="entry name" value="Carboxypeptidase-like, regulatory domain"/>
    <property type="match status" value="1"/>
</dbReference>
<evidence type="ECO:0000313" key="11">
    <source>
        <dbReference type="EMBL" id="MEB3074072.1"/>
    </source>
</evidence>